<dbReference type="GO" id="GO:0006096">
    <property type="term" value="P:glycolytic process"/>
    <property type="evidence" value="ECO:0007669"/>
    <property type="project" value="UniProtKB-KW"/>
</dbReference>
<dbReference type="SUPFAM" id="SSF53697">
    <property type="entry name" value="SIS domain"/>
    <property type="match status" value="1"/>
</dbReference>
<dbReference type="InterPro" id="IPR009057">
    <property type="entry name" value="Homeodomain-like_sf"/>
</dbReference>
<dbReference type="GO" id="GO:0097367">
    <property type="term" value="F:carbohydrate derivative binding"/>
    <property type="evidence" value="ECO:0007669"/>
    <property type="project" value="InterPro"/>
</dbReference>
<dbReference type="InterPro" id="IPR036388">
    <property type="entry name" value="WH-like_DNA-bd_sf"/>
</dbReference>
<dbReference type="InterPro" id="IPR046348">
    <property type="entry name" value="SIS_dom_sf"/>
</dbReference>
<evidence type="ECO:0000256" key="1">
    <source>
        <dbReference type="ARBA" id="ARBA00023015"/>
    </source>
</evidence>
<keyword evidence="4" id="KW-0804">Transcription</keyword>
<keyword evidence="1" id="KW-0805">Transcription regulation</keyword>
<evidence type="ECO:0000259" key="5">
    <source>
        <dbReference type="PROSITE" id="PS51071"/>
    </source>
</evidence>
<dbReference type="Gene3D" id="3.40.50.10490">
    <property type="entry name" value="Glucose-6-phosphate isomerase like protein, domain 1"/>
    <property type="match status" value="1"/>
</dbReference>
<dbReference type="PROSITE" id="PS51464">
    <property type="entry name" value="SIS"/>
    <property type="match status" value="1"/>
</dbReference>
<dbReference type="CDD" id="cd05013">
    <property type="entry name" value="SIS_RpiR"/>
    <property type="match status" value="1"/>
</dbReference>
<name>A0A3S8ZTG4_9NEIS</name>
<sequence length="283" mass="31154">MLERIKAALDSLSKSERKVAQLVIEQPNLVANAPIAQIADLALVSQPTVIRFCRSLNCSGLQDFKLRLTRSLVSGVPYVHSMVSRDDSAHDLARKLFDNNISHLLRCRNELDTEVLERAITILSNAKKIEMYGQGQSGAVAIDAQNKFFRLGVPTVSYTDPHMHGMSASMLGPGDAVVAISNSGRTLDLLRSVEIARDAGADVIGITHSKSPLAKRCSLCLFADTMEDPDLYTPMITRIVHLVIIDVLAVGVALRRGPELIDQLEKMKRSLKEKRVRGHDNYS</sequence>
<dbReference type="AlphaFoldDB" id="A0A3S8ZTG4"/>
<dbReference type="GO" id="GO:0003677">
    <property type="term" value="F:DNA binding"/>
    <property type="evidence" value="ECO:0007669"/>
    <property type="project" value="UniProtKB-KW"/>
</dbReference>
<evidence type="ECO:0000259" key="6">
    <source>
        <dbReference type="PROSITE" id="PS51464"/>
    </source>
</evidence>
<dbReference type="PROSITE" id="PS51071">
    <property type="entry name" value="HTH_RPIR"/>
    <property type="match status" value="1"/>
</dbReference>
<dbReference type="Pfam" id="PF01380">
    <property type="entry name" value="SIS"/>
    <property type="match status" value="1"/>
</dbReference>
<dbReference type="InterPro" id="IPR000281">
    <property type="entry name" value="HTH_RpiR"/>
</dbReference>
<dbReference type="PANTHER" id="PTHR30514:SF1">
    <property type="entry name" value="HTH-TYPE TRANSCRIPTIONAL REGULATOR HEXR-RELATED"/>
    <property type="match status" value="1"/>
</dbReference>
<dbReference type="SUPFAM" id="SSF46689">
    <property type="entry name" value="Homeodomain-like"/>
    <property type="match status" value="1"/>
</dbReference>
<organism evidence="7 8">
    <name type="scientific">Iodobacter ciconiae</name>
    <dbReference type="NCBI Taxonomy" id="2496266"/>
    <lineage>
        <taxon>Bacteria</taxon>
        <taxon>Pseudomonadati</taxon>
        <taxon>Pseudomonadota</taxon>
        <taxon>Betaproteobacteria</taxon>
        <taxon>Neisseriales</taxon>
        <taxon>Chitinibacteraceae</taxon>
        <taxon>Iodobacter</taxon>
    </lineage>
</organism>
<proteinExistence type="predicted"/>
<evidence type="ECO:0000256" key="3">
    <source>
        <dbReference type="ARBA" id="ARBA00023152"/>
    </source>
</evidence>
<dbReference type="PANTHER" id="PTHR30514">
    <property type="entry name" value="GLUCOKINASE"/>
    <property type="match status" value="1"/>
</dbReference>
<evidence type="ECO:0000313" key="7">
    <source>
        <dbReference type="EMBL" id="AZN36715.1"/>
    </source>
</evidence>
<keyword evidence="3" id="KW-0324">Glycolysis</keyword>
<feature type="domain" description="SIS" evidence="6">
    <location>
        <begin position="119"/>
        <end position="258"/>
    </location>
</feature>
<reference evidence="7 8" key="1">
    <citation type="submission" date="2018-12" db="EMBL/GenBank/DDBJ databases">
        <title>Complete genome sequence of Iodobacter sp. H11R3.</title>
        <authorList>
            <person name="Bae J.-W."/>
        </authorList>
    </citation>
    <scope>NUCLEOTIDE SEQUENCE [LARGE SCALE GENOMIC DNA]</scope>
    <source>
        <strain evidence="7 8">H11R3</strain>
    </source>
</reference>
<dbReference type="Proteomes" id="UP000282438">
    <property type="component" value="Chromosome"/>
</dbReference>
<feature type="domain" description="HTH rpiR-type" evidence="5">
    <location>
        <begin position="1"/>
        <end position="75"/>
    </location>
</feature>
<dbReference type="RefSeq" id="WP_125973664.1">
    <property type="nucleotide sequence ID" value="NZ_CP034433.1"/>
</dbReference>
<dbReference type="Pfam" id="PF01418">
    <property type="entry name" value="HTH_6"/>
    <property type="match status" value="1"/>
</dbReference>
<evidence type="ECO:0000256" key="2">
    <source>
        <dbReference type="ARBA" id="ARBA00023125"/>
    </source>
</evidence>
<protein>
    <submittedName>
        <fullName evidence="7">Transcriptional regulator HexR</fullName>
    </submittedName>
</protein>
<dbReference type="Gene3D" id="1.10.10.10">
    <property type="entry name" value="Winged helix-like DNA-binding domain superfamily/Winged helix DNA-binding domain"/>
    <property type="match status" value="1"/>
</dbReference>
<dbReference type="InterPro" id="IPR035472">
    <property type="entry name" value="RpiR-like_SIS"/>
</dbReference>
<dbReference type="OrthoDB" id="257751at2"/>
<dbReference type="NCBIfam" id="NF008451">
    <property type="entry name" value="PRK11302.1"/>
    <property type="match status" value="1"/>
</dbReference>
<keyword evidence="8" id="KW-1185">Reference proteome</keyword>
<gene>
    <name evidence="7" type="primary">hexR</name>
    <name evidence="7" type="ORF">EJO50_09565</name>
</gene>
<dbReference type="InterPro" id="IPR001347">
    <property type="entry name" value="SIS_dom"/>
</dbReference>
<dbReference type="InterPro" id="IPR047640">
    <property type="entry name" value="RpiR-like"/>
</dbReference>
<dbReference type="GO" id="GO:0003700">
    <property type="term" value="F:DNA-binding transcription factor activity"/>
    <property type="evidence" value="ECO:0007669"/>
    <property type="project" value="InterPro"/>
</dbReference>
<evidence type="ECO:0000256" key="4">
    <source>
        <dbReference type="ARBA" id="ARBA00023163"/>
    </source>
</evidence>
<accession>A0A3S8ZTG4</accession>
<evidence type="ECO:0000313" key="8">
    <source>
        <dbReference type="Proteomes" id="UP000282438"/>
    </source>
</evidence>
<dbReference type="KEGG" id="iod:EJO50_09565"/>
<dbReference type="EMBL" id="CP034433">
    <property type="protein sequence ID" value="AZN36715.1"/>
    <property type="molecule type" value="Genomic_DNA"/>
</dbReference>
<keyword evidence="2" id="KW-0238">DNA-binding</keyword>